<feature type="binding site" evidence="7">
    <location>
        <position position="41"/>
    </location>
    <ligand>
        <name>ATP</name>
        <dbReference type="ChEBI" id="CHEBI:30616"/>
    </ligand>
</feature>
<dbReference type="Pfam" id="PF00069">
    <property type="entry name" value="Pkinase"/>
    <property type="match status" value="1"/>
</dbReference>
<dbReference type="InterPro" id="IPR000719">
    <property type="entry name" value="Prot_kinase_dom"/>
</dbReference>
<dbReference type="PANTHER" id="PTHR43289">
    <property type="entry name" value="MITOGEN-ACTIVATED PROTEIN KINASE KINASE KINASE 20-RELATED"/>
    <property type="match status" value="1"/>
</dbReference>
<evidence type="ECO:0000313" key="10">
    <source>
        <dbReference type="EMBL" id="XDQ38454.1"/>
    </source>
</evidence>
<dbReference type="GO" id="GO:0005524">
    <property type="term" value="F:ATP binding"/>
    <property type="evidence" value="ECO:0007669"/>
    <property type="project" value="UniProtKB-UniRule"/>
</dbReference>
<keyword evidence="6 7" id="KW-0067">ATP-binding</keyword>
<dbReference type="AlphaFoldDB" id="A0AB39Q710"/>
<accession>A0AB39Q710</accession>
<evidence type="ECO:0000256" key="4">
    <source>
        <dbReference type="ARBA" id="ARBA00022741"/>
    </source>
</evidence>
<organism evidence="10">
    <name type="scientific">Streptomyces sp. R28</name>
    <dbReference type="NCBI Taxonomy" id="3238628"/>
    <lineage>
        <taxon>Bacteria</taxon>
        <taxon>Bacillati</taxon>
        <taxon>Actinomycetota</taxon>
        <taxon>Actinomycetes</taxon>
        <taxon>Kitasatosporales</taxon>
        <taxon>Streptomycetaceae</taxon>
        <taxon>Streptomyces</taxon>
    </lineage>
</organism>
<protein>
    <recommendedName>
        <fullName evidence="1">non-specific serine/threonine protein kinase</fullName>
        <ecNumber evidence="1">2.7.11.1</ecNumber>
    </recommendedName>
</protein>
<dbReference type="InterPro" id="IPR008271">
    <property type="entry name" value="Ser/Thr_kinase_AS"/>
</dbReference>
<dbReference type="Gene3D" id="1.10.510.10">
    <property type="entry name" value="Transferase(Phosphotransferase) domain 1"/>
    <property type="match status" value="1"/>
</dbReference>
<sequence length="496" mass="52174">MNAPGDVVDGRFELVERLGSGGMGTVWRARDTVLHREVALKAVRSDADTVGLVRERVMREARALARLNHPHVVTVHQIVAADPHPWIVMELVPGISLQRRLDDGPLTPVEAARLGRQVLAALRAAHAAGIQHRDVKPANILLRPDGDAVLTDFGIAALQGTTALTATGELVGSPEYMAPERIRGHDDDPAADLWSLGVVLYVCVEGVSPLRRPTTLATLAAVLDAPLPAPTRSGPLTPVLDALLVRDPAARPEAARLDAMLAEVEAGAAARWVRPTLNAGAPQHRTPTAQPVPTRPDITHPTLAQRSRGPRRRTPLVVAASAALVIATATALAFALRPGDGEGDDKAGSTTTPAATSSTPSPTPRQPSPAPTPSPTASGGTPVGAPEGRWIAQLHSEPIASGTAARDRRLATIRRSVPEATVVRSDDYASLHGGYWVIYAPGPFTDGRAALTFCAERGRTTVNTCLGRYLSTDAADSTLQCRPPVTAPTGSCTRTD</sequence>
<dbReference type="PANTHER" id="PTHR43289:SF6">
    <property type="entry name" value="SERINE_THREONINE-PROTEIN KINASE NEKL-3"/>
    <property type="match status" value="1"/>
</dbReference>
<feature type="region of interest" description="Disordered" evidence="8">
    <location>
        <begin position="277"/>
        <end position="312"/>
    </location>
</feature>
<dbReference type="SMART" id="SM00220">
    <property type="entry name" value="S_TKc"/>
    <property type="match status" value="1"/>
</dbReference>
<feature type="compositionally biased region" description="Low complexity" evidence="8">
    <location>
        <begin position="348"/>
        <end position="360"/>
    </location>
</feature>
<dbReference type="GO" id="GO:0004674">
    <property type="term" value="F:protein serine/threonine kinase activity"/>
    <property type="evidence" value="ECO:0007669"/>
    <property type="project" value="UniProtKB-KW"/>
</dbReference>
<proteinExistence type="predicted"/>
<evidence type="ECO:0000256" key="1">
    <source>
        <dbReference type="ARBA" id="ARBA00012513"/>
    </source>
</evidence>
<evidence type="ECO:0000256" key="5">
    <source>
        <dbReference type="ARBA" id="ARBA00022777"/>
    </source>
</evidence>
<keyword evidence="3 10" id="KW-0808">Transferase</keyword>
<feature type="domain" description="Protein kinase" evidence="9">
    <location>
        <begin position="12"/>
        <end position="261"/>
    </location>
</feature>
<evidence type="ECO:0000256" key="2">
    <source>
        <dbReference type="ARBA" id="ARBA00022527"/>
    </source>
</evidence>
<dbReference type="SUPFAM" id="SSF56112">
    <property type="entry name" value="Protein kinase-like (PK-like)"/>
    <property type="match status" value="1"/>
</dbReference>
<dbReference type="EC" id="2.7.11.1" evidence="1"/>
<evidence type="ECO:0000256" key="7">
    <source>
        <dbReference type="PROSITE-ProRule" id="PRU10141"/>
    </source>
</evidence>
<keyword evidence="4 7" id="KW-0547">Nucleotide-binding</keyword>
<reference evidence="10" key="1">
    <citation type="submission" date="2024-07" db="EMBL/GenBank/DDBJ databases">
        <authorList>
            <person name="Yu S.T."/>
        </authorList>
    </citation>
    <scope>NUCLEOTIDE SEQUENCE</scope>
    <source>
        <strain evidence="10">R28</strain>
    </source>
</reference>
<evidence type="ECO:0000256" key="8">
    <source>
        <dbReference type="SAM" id="MobiDB-lite"/>
    </source>
</evidence>
<keyword evidence="5 10" id="KW-0418">Kinase</keyword>
<dbReference type="CDD" id="cd14014">
    <property type="entry name" value="STKc_PknB_like"/>
    <property type="match status" value="1"/>
</dbReference>
<name>A0AB39Q710_9ACTN</name>
<dbReference type="PROSITE" id="PS50011">
    <property type="entry name" value="PROTEIN_KINASE_DOM"/>
    <property type="match status" value="1"/>
</dbReference>
<feature type="region of interest" description="Disordered" evidence="8">
    <location>
        <begin position="339"/>
        <end position="387"/>
    </location>
</feature>
<dbReference type="InterPro" id="IPR011009">
    <property type="entry name" value="Kinase-like_dom_sf"/>
</dbReference>
<dbReference type="PROSITE" id="PS00107">
    <property type="entry name" value="PROTEIN_KINASE_ATP"/>
    <property type="match status" value="1"/>
</dbReference>
<dbReference type="PROSITE" id="PS00108">
    <property type="entry name" value="PROTEIN_KINASE_ST"/>
    <property type="match status" value="1"/>
</dbReference>
<feature type="compositionally biased region" description="Pro residues" evidence="8">
    <location>
        <begin position="361"/>
        <end position="374"/>
    </location>
</feature>
<evidence type="ECO:0000256" key="3">
    <source>
        <dbReference type="ARBA" id="ARBA00022679"/>
    </source>
</evidence>
<evidence type="ECO:0000259" key="9">
    <source>
        <dbReference type="PROSITE" id="PS50011"/>
    </source>
</evidence>
<gene>
    <name evidence="10" type="ORF">AB5J49_36690</name>
</gene>
<dbReference type="RefSeq" id="WP_369173149.1">
    <property type="nucleotide sequence ID" value="NZ_CP163439.1"/>
</dbReference>
<dbReference type="EMBL" id="CP163439">
    <property type="protein sequence ID" value="XDQ38454.1"/>
    <property type="molecule type" value="Genomic_DNA"/>
</dbReference>
<evidence type="ECO:0000256" key="6">
    <source>
        <dbReference type="ARBA" id="ARBA00022840"/>
    </source>
</evidence>
<dbReference type="Gene3D" id="3.30.200.20">
    <property type="entry name" value="Phosphorylase Kinase, domain 1"/>
    <property type="match status" value="1"/>
</dbReference>
<dbReference type="InterPro" id="IPR017441">
    <property type="entry name" value="Protein_kinase_ATP_BS"/>
</dbReference>
<keyword evidence="2" id="KW-0723">Serine/threonine-protein kinase</keyword>